<sequence>MAGQGTFASVNSLGLKLLQLLCDKETPDGGIAVSPASLGIAMAMLAGAAIPSESEKMCSALGVDEPEALDALYHSLKRCKDTTAAANAIFAEKGITLHDEYTSFLQRFAVMTNMEFPRLVDGLETINGWISDNTMGMIQDMISKDSIALSHIVLVNALSYKGTWKEQFDPKNTASEYPFRVTESETRPVDMMFRFRENILVYEAVNYTAVQLQYEAESPAAATSFIAYLPRPNSSMQEVLSSIPPLQGQTRFISKKIDRFGFPKVEMSSGMDVFPLFKQIGFHIPRDFPKMGAGRNILQSILHNTAVSIDEHGTRAAACTAALMTRCAAGPPTVLIYNRPFIFSIVADVTGAALFTGVFSPKS</sequence>
<name>C5FKP4_ARTOC</name>
<evidence type="ECO:0000256" key="2">
    <source>
        <dbReference type="RuleBase" id="RU000411"/>
    </source>
</evidence>
<dbReference type="RefSeq" id="XP_002847579.1">
    <property type="nucleotide sequence ID" value="XM_002847533.1"/>
</dbReference>
<organism evidence="4 5">
    <name type="scientific">Arthroderma otae (strain ATCC MYA-4605 / CBS 113480)</name>
    <name type="common">Microsporum canis</name>
    <dbReference type="NCBI Taxonomy" id="554155"/>
    <lineage>
        <taxon>Eukaryota</taxon>
        <taxon>Fungi</taxon>
        <taxon>Dikarya</taxon>
        <taxon>Ascomycota</taxon>
        <taxon>Pezizomycotina</taxon>
        <taxon>Eurotiomycetes</taxon>
        <taxon>Eurotiomycetidae</taxon>
        <taxon>Onygenales</taxon>
        <taxon>Arthrodermataceae</taxon>
        <taxon>Microsporum</taxon>
    </lineage>
</organism>
<gene>
    <name evidence="4" type="ORF">MCYG_03085</name>
</gene>
<protein>
    <submittedName>
        <fullName evidence="4">Proteinase inhibitor I4</fullName>
    </submittedName>
</protein>
<dbReference type="CDD" id="cd00172">
    <property type="entry name" value="serpin"/>
    <property type="match status" value="1"/>
</dbReference>
<dbReference type="InterPro" id="IPR023796">
    <property type="entry name" value="Serpin_dom"/>
</dbReference>
<dbReference type="HOGENOM" id="CLU_023330_0_2_1"/>
<dbReference type="GO" id="GO:0004867">
    <property type="term" value="F:serine-type endopeptidase inhibitor activity"/>
    <property type="evidence" value="ECO:0007669"/>
    <property type="project" value="InterPro"/>
</dbReference>
<evidence type="ECO:0000313" key="4">
    <source>
        <dbReference type="EMBL" id="EEQ30266.1"/>
    </source>
</evidence>
<dbReference type="SMART" id="SM00093">
    <property type="entry name" value="SERPIN"/>
    <property type="match status" value="1"/>
</dbReference>
<dbReference type="Proteomes" id="UP000002035">
    <property type="component" value="Unassembled WGS sequence"/>
</dbReference>
<reference evidence="5" key="1">
    <citation type="journal article" date="2012" name="MBio">
        <title>Comparative genome analysis of Trichophyton rubrum and related dermatophytes reveals candidate genes involved in infection.</title>
        <authorList>
            <person name="Martinez D.A."/>
            <person name="Oliver B.G."/>
            <person name="Graeser Y."/>
            <person name="Goldberg J.M."/>
            <person name="Li W."/>
            <person name="Martinez-Rossi N.M."/>
            <person name="Monod M."/>
            <person name="Shelest E."/>
            <person name="Barton R.C."/>
            <person name="Birch E."/>
            <person name="Brakhage A.A."/>
            <person name="Chen Z."/>
            <person name="Gurr S.J."/>
            <person name="Heiman D."/>
            <person name="Heitman J."/>
            <person name="Kosti I."/>
            <person name="Rossi A."/>
            <person name="Saif S."/>
            <person name="Samalova M."/>
            <person name="Saunders C.W."/>
            <person name="Shea T."/>
            <person name="Summerbell R.C."/>
            <person name="Xu J."/>
            <person name="Young S."/>
            <person name="Zeng Q."/>
            <person name="Birren B.W."/>
            <person name="Cuomo C.A."/>
            <person name="White T.C."/>
        </authorList>
    </citation>
    <scope>NUCLEOTIDE SEQUENCE [LARGE SCALE GENOMIC DNA]</scope>
    <source>
        <strain evidence="5">ATCC MYA-4605 / CBS 113480</strain>
    </source>
</reference>
<dbReference type="PROSITE" id="PS00284">
    <property type="entry name" value="SERPIN"/>
    <property type="match status" value="1"/>
</dbReference>
<comment type="similarity">
    <text evidence="1 2">Belongs to the serpin family.</text>
</comment>
<dbReference type="PANTHER" id="PTHR11461:SF211">
    <property type="entry name" value="GH10112P-RELATED"/>
    <property type="match status" value="1"/>
</dbReference>
<dbReference type="SUPFAM" id="SSF56574">
    <property type="entry name" value="Serpins"/>
    <property type="match status" value="1"/>
</dbReference>
<proteinExistence type="inferred from homology"/>
<dbReference type="OMA" id="YFNAAWA"/>
<accession>C5FKP4</accession>
<dbReference type="EMBL" id="DS995703">
    <property type="protein sequence ID" value="EEQ30266.1"/>
    <property type="molecule type" value="Genomic_DNA"/>
</dbReference>
<dbReference type="InterPro" id="IPR036186">
    <property type="entry name" value="Serpin_sf"/>
</dbReference>
<dbReference type="Gene3D" id="2.30.39.10">
    <property type="entry name" value="Alpha-1-antitrypsin, domain 1"/>
    <property type="match status" value="1"/>
</dbReference>
<dbReference type="GeneID" id="9223664"/>
<dbReference type="Gene3D" id="3.30.497.10">
    <property type="entry name" value="Antithrombin, subunit I, domain 2"/>
    <property type="match status" value="1"/>
</dbReference>
<dbReference type="InterPro" id="IPR042178">
    <property type="entry name" value="Serpin_sf_1"/>
</dbReference>
<feature type="domain" description="Serpin" evidence="3">
    <location>
        <begin position="15"/>
        <end position="362"/>
    </location>
</feature>
<dbReference type="AlphaFoldDB" id="C5FKP4"/>
<dbReference type="VEuPathDB" id="FungiDB:MCYG_03085"/>
<keyword evidence="5" id="KW-1185">Reference proteome</keyword>
<evidence type="ECO:0000259" key="3">
    <source>
        <dbReference type="SMART" id="SM00093"/>
    </source>
</evidence>
<evidence type="ECO:0000256" key="1">
    <source>
        <dbReference type="ARBA" id="ARBA00009500"/>
    </source>
</evidence>
<dbReference type="OrthoDB" id="1063785at2759"/>
<dbReference type="eggNOG" id="KOG2392">
    <property type="taxonomic scope" value="Eukaryota"/>
</dbReference>
<dbReference type="InterPro" id="IPR023795">
    <property type="entry name" value="Serpin_CS"/>
</dbReference>
<dbReference type="STRING" id="554155.C5FKP4"/>
<evidence type="ECO:0000313" key="5">
    <source>
        <dbReference type="Proteomes" id="UP000002035"/>
    </source>
</evidence>
<dbReference type="InterPro" id="IPR042185">
    <property type="entry name" value="Serpin_sf_2"/>
</dbReference>
<dbReference type="PANTHER" id="PTHR11461">
    <property type="entry name" value="SERINE PROTEASE INHIBITOR, SERPIN"/>
    <property type="match status" value="1"/>
</dbReference>
<dbReference type="Pfam" id="PF00079">
    <property type="entry name" value="Serpin"/>
    <property type="match status" value="1"/>
</dbReference>
<dbReference type="InterPro" id="IPR000215">
    <property type="entry name" value="Serpin_fam"/>
</dbReference>